<evidence type="ECO:0000256" key="1">
    <source>
        <dbReference type="SAM" id="MobiDB-lite"/>
    </source>
</evidence>
<name>A0ABR5CLS5_9HYPH</name>
<accession>A0ABR5CLS5</accession>
<dbReference type="EMBL" id="JWJH01000028">
    <property type="protein sequence ID" value="KJF65631.1"/>
    <property type="molecule type" value="Genomic_DNA"/>
</dbReference>
<sequence>MVDLRSRERRGQFLQKYQELGMLLPIEERAASQPGVAFKVGQPNNDDGDLPTFVISSENDDEA</sequence>
<comment type="caution">
    <text evidence="2">The sequence shown here is derived from an EMBL/GenBank/DDBJ whole genome shotgun (WGS) entry which is preliminary data.</text>
</comment>
<organism evidence="2 3">
    <name type="scientific">Rhizobium nepotum 39/7</name>
    <dbReference type="NCBI Taxonomy" id="1368418"/>
    <lineage>
        <taxon>Bacteria</taxon>
        <taxon>Pseudomonadati</taxon>
        <taxon>Pseudomonadota</taxon>
        <taxon>Alphaproteobacteria</taxon>
        <taxon>Hyphomicrobiales</taxon>
        <taxon>Rhizobiaceae</taxon>
        <taxon>Rhizobium/Agrobacterium group</taxon>
        <taxon>Rhizobium</taxon>
    </lineage>
</organism>
<gene>
    <name evidence="2" type="ORF">RS75_22250</name>
</gene>
<dbReference type="Proteomes" id="UP000052068">
    <property type="component" value="Unassembled WGS sequence"/>
</dbReference>
<evidence type="ECO:0000313" key="3">
    <source>
        <dbReference type="Proteomes" id="UP000052068"/>
    </source>
</evidence>
<evidence type="ECO:0000313" key="2">
    <source>
        <dbReference type="EMBL" id="KJF65631.1"/>
    </source>
</evidence>
<feature type="region of interest" description="Disordered" evidence="1">
    <location>
        <begin position="35"/>
        <end position="63"/>
    </location>
</feature>
<proteinExistence type="predicted"/>
<reference evidence="2 3" key="1">
    <citation type="submission" date="2015-03" db="EMBL/GenBank/DDBJ databases">
        <title>Draft Genome Sequences of Agrobacterium nepotum Strain 39/7T (= CFBP 7436T = LMG 26435T) and Agrobacterium sp. Strain KFB 330 (= CFBP 8308 = LMG 28674).</title>
        <authorList>
            <person name="Kuzmanovic N."/>
            <person name="Pulawska J."/>
            <person name="Obradovic A."/>
        </authorList>
    </citation>
    <scope>NUCLEOTIDE SEQUENCE [LARGE SCALE GENOMIC DNA]</scope>
    <source>
        <strain evidence="2 3">39/7</strain>
    </source>
</reference>
<keyword evidence="3" id="KW-1185">Reference proteome</keyword>
<protein>
    <submittedName>
        <fullName evidence="2">Uncharacterized protein</fullName>
    </submittedName>
</protein>